<dbReference type="EMBL" id="JADDOJ010000001">
    <property type="protein sequence ID" value="MBE7939068.1"/>
    <property type="molecule type" value="Genomic_DNA"/>
</dbReference>
<feature type="domain" description="FimV N-terminal" evidence="2">
    <location>
        <begin position="17"/>
        <end position="124"/>
    </location>
</feature>
<evidence type="ECO:0000256" key="1">
    <source>
        <dbReference type="SAM" id="SignalP"/>
    </source>
</evidence>
<sequence length="136" mass="14679">MAAALLLGFSTSPAFALGLGRVTVKSALGEPLRAEVDITDITPDELASLRTDVATPDTFRAHGLDYNPALGTVTITLERRPDGRPLLVLRSPRAVNDPFIDLVLETSWTGGRITRDYTLLFDPPSQRPAQPLQAQA</sequence>
<evidence type="ECO:0000313" key="4">
    <source>
        <dbReference type="Proteomes" id="UP000715965"/>
    </source>
</evidence>
<feature type="chain" id="PRO_5047485487" evidence="1">
    <location>
        <begin position="17"/>
        <end position="136"/>
    </location>
</feature>
<dbReference type="RefSeq" id="WP_407692489.1">
    <property type="nucleotide sequence ID" value="NZ_JADDOJ010000001.1"/>
</dbReference>
<gene>
    <name evidence="3" type="ORF">IM725_00605</name>
</gene>
<proteinExistence type="predicted"/>
<dbReference type="InterPro" id="IPR057840">
    <property type="entry name" value="FimV_N"/>
</dbReference>
<comment type="caution">
    <text evidence="3">The sequence shown here is derived from an EMBL/GenBank/DDBJ whole genome shotgun (WGS) entry which is preliminary data.</text>
</comment>
<keyword evidence="1" id="KW-0732">Signal</keyword>
<accession>A0ABR9S9P5</accession>
<feature type="non-terminal residue" evidence="3">
    <location>
        <position position="136"/>
    </location>
</feature>
<evidence type="ECO:0000313" key="3">
    <source>
        <dbReference type="EMBL" id="MBE7939068.1"/>
    </source>
</evidence>
<organism evidence="3 4">
    <name type="scientific">Ramlibacter aquaticus</name>
    <dbReference type="NCBI Taxonomy" id="2780094"/>
    <lineage>
        <taxon>Bacteria</taxon>
        <taxon>Pseudomonadati</taxon>
        <taxon>Pseudomonadota</taxon>
        <taxon>Betaproteobacteria</taxon>
        <taxon>Burkholderiales</taxon>
        <taxon>Comamonadaceae</taxon>
        <taxon>Ramlibacter</taxon>
    </lineage>
</organism>
<dbReference type="Proteomes" id="UP000715965">
    <property type="component" value="Unassembled WGS sequence"/>
</dbReference>
<feature type="signal peptide" evidence="1">
    <location>
        <begin position="1"/>
        <end position="16"/>
    </location>
</feature>
<reference evidence="3 4" key="1">
    <citation type="submission" date="2020-10" db="EMBL/GenBank/DDBJ databases">
        <title>Draft genome of Ramlibacter aquaticus LMG 30558.</title>
        <authorList>
            <person name="Props R."/>
        </authorList>
    </citation>
    <scope>NUCLEOTIDE SEQUENCE [LARGE SCALE GENOMIC DNA]</scope>
    <source>
        <strain evidence="3 4">LMG 30558</strain>
    </source>
</reference>
<evidence type="ECO:0000259" key="2">
    <source>
        <dbReference type="Pfam" id="PF25800"/>
    </source>
</evidence>
<protein>
    <submittedName>
        <fullName evidence="3">Fimbrial protein FimV</fullName>
    </submittedName>
</protein>
<dbReference type="Pfam" id="PF25800">
    <property type="entry name" value="FimV_N"/>
    <property type="match status" value="1"/>
</dbReference>
<keyword evidence="4" id="KW-1185">Reference proteome</keyword>
<name>A0ABR9S9P5_9BURK</name>